<keyword evidence="1" id="KW-0812">Transmembrane</keyword>
<sequence length="150" mass="17588">MKNQTVKKTRWTTYFLHWMPFVLLGYLQAILAMAPFKEQPSSNLSFDFYTDVFWAVGITSILYLLLLLLIQRIHQQLIQFILHGLLVALLWFWIDWGIFEDREAGWSTYTTKESLYATAGYSLWWVLGGCGLFLLGSWRIQQALKNKISL</sequence>
<dbReference type="EMBL" id="UGQL01000002">
    <property type="protein sequence ID" value="STZ69949.1"/>
    <property type="molecule type" value="Genomic_DNA"/>
</dbReference>
<feature type="transmembrane region" description="Helical" evidence="1">
    <location>
        <begin position="114"/>
        <end position="135"/>
    </location>
</feature>
<gene>
    <name evidence="2" type="ORF">NCTC11179_03474</name>
</gene>
<proteinExistence type="predicted"/>
<dbReference type="RefSeq" id="WP_115092551.1">
    <property type="nucleotide sequence ID" value="NZ_UGQL01000002.1"/>
</dbReference>
<evidence type="ECO:0000256" key="1">
    <source>
        <dbReference type="SAM" id="Phobius"/>
    </source>
</evidence>
<reference evidence="2 3" key="1">
    <citation type="submission" date="2018-06" db="EMBL/GenBank/DDBJ databases">
        <authorList>
            <consortium name="Pathogen Informatics"/>
            <person name="Doyle S."/>
        </authorList>
    </citation>
    <scope>NUCLEOTIDE SEQUENCE [LARGE SCALE GENOMIC DNA]</scope>
    <source>
        <strain evidence="2 3">NCTC11179</strain>
    </source>
</reference>
<name>A0A378U3U0_MYROD</name>
<evidence type="ECO:0000313" key="2">
    <source>
        <dbReference type="EMBL" id="STZ69949.1"/>
    </source>
</evidence>
<keyword evidence="1" id="KW-1133">Transmembrane helix</keyword>
<keyword evidence="3" id="KW-1185">Reference proteome</keyword>
<protein>
    <submittedName>
        <fullName evidence="2">Uncharacterized protein</fullName>
    </submittedName>
</protein>
<keyword evidence="1" id="KW-0472">Membrane</keyword>
<evidence type="ECO:0000313" key="3">
    <source>
        <dbReference type="Proteomes" id="UP000255024"/>
    </source>
</evidence>
<organism evidence="2 3">
    <name type="scientific">Myroides odoratus</name>
    <name type="common">Flavobacterium odoratum</name>
    <dbReference type="NCBI Taxonomy" id="256"/>
    <lineage>
        <taxon>Bacteria</taxon>
        <taxon>Pseudomonadati</taxon>
        <taxon>Bacteroidota</taxon>
        <taxon>Flavobacteriia</taxon>
        <taxon>Flavobacteriales</taxon>
        <taxon>Flavobacteriaceae</taxon>
        <taxon>Myroides</taxon>
    </lineage>
</organism>
<feature type="transmembrane region" description="Helical" evidence="1">
    <location>
        <begin position="77"/>
        <end position="94"/>
    </location>
</feature>
<feature type="transmembrane region" description="Helical" evidence="1">
    <location>
        <begin position="12"/>
        <end position="32"/>
    </location>
</feature>
<accession>A0A378U3U0</accession>
<feature type="transmembrane region" description="Helical" evidence="1">
    <location>
        <begin position="52"/>
        <end position="70"/>
    </location>
</feature>
<dbReference type="AlphaFoldDB" id="A0A378U3U0"/>
<dbReference type="Proteomes" id="UP000255024">
    <property type="component" value="Unassembled WGS sequence"/>
</dbReference>